<dbReference type="InterPro" id="IPR029962">
    <property type="entry name" value="TBL"/>
</dbReference>
<dbReference type="InterPro" id="IPR026057">
    <property type="entry name" value="TBL_C"/>
</dbReference>
<dbReference type="PANTHER" id="PTHR32285">
    <property type="entry name" value="PROTEIN TRICHOME BIREFRINGENCE-LIKE 9-RELATED"/>
    <property type="match status" value="1"/>
</dbReference>
<accession>A0A1S3E076</accession>
<dbReference type="Proteomes" id="UP000087171">
    <property type="component" value="Chromosome Ca3"/>
</dbReference>
<dbReference type="OrthoDB" id="1740222at2759"/>
<feature type="domain" description="Trichome birefringence-like C-terminal" evidence="2">
    <location>
        <begin position="178"/>
        <end position="224"/>
    </location>
</feature>
<protein>
    <submittedName>
        <fullName evidence="4">Protein trichome birefringence-like 9</fullName>
    </submittedName>
</protein>
<evidence type="ECO:0000259" key="2">
    <source>
        <dbReference type="Pfam" id="PF13839"/>
    </source>
</evidence>
<dbReference type="RefSeq" id="XP_012568853.1">
    <property type="nucleotide sequence ID" value="XM_012713399.1"/>
</dbReference>
<name>A0A1S3E076_CICAR</name>
<dbReference type="PANTHER" id="PTHR32285:SF282">
    <property type="entry name" value="PROTEIN TRICHOME BIREFRINGENCE-LIKE 32"/>
    <property type="match status" value="1"/>
</dbReference>
<dbReference type="Pfam" id="PF13839">
    <property type="entry name" value="PC-Esterase"/>
    <property type="match status" value="1"/>
</dbReference>
<evidence type="ECO:0000313" key="4">
    <source>
        <dbReference type="RefSeq" id="XP_012568853.1"/>
    </source>
</evidence>
<gene>
    <name evidence="4" type="primary">LOC101493156</name>
</gene>
<reference evidence="4" key="2">
    <citation type="submission" date="2025-08" db="UniProtKB">
        <authorList>
            <consortium name="RefSeq"/>
        </authorList>
    </citation>
    <scope>IDENTIFICATION</scope>
    <source>
        <tissue evidence="4">Etiolated seedlings</tissue>
    </source>
</reference>
<comment type="similarity">
    <text evidence="1">Belongs to the PC-esterase family. TBL subfamily.</text>
</comment>
<proteinExistence type="inferred from homology"/>
<sequence>MNVSRLGKPDGMEWLRRSQTKPFNNFEFSKQLPFNEFSKQTKPFSNPSQTLQHRSPFNVVRPSTSFALQRRSNVRVRRSSFNVRVLNVRPLCRSPFNVRVRPSTFVFALQRSCSCSPFNAVRVRRSPFVFSLSAISVVRVRPLCHFKSTPFALSAAGSDRLPNHSVLFSKHRHKVVIFNACLMLESLRGKRMMFVGDSINRGQYVSLICLLHQLIPQHAKSMETFHSLTVFTAKV</sequence>
<dbReference type="GO" id="GO:0016413">
    <property type="term" value="F:O-acetyltransferase activity"/>
    <property type="evidence" value="ECO:0007669"/>
    <property type="project" value="InterPro"/>
</dbReference>
<dbReference type="STRING" id="3827.A0A1S3E076"/>
<evidence type="ECO:0000313" key="3">
    <source>
        <dbReference type="Proteomes" id="UP000087171"/>
    </source>
</evidence>
<organism evidence="3 4">
    <name type="scientific">Cicer arietinum</name>
    <name type="common">Chickpea</name>
    <name type="synonym">Garbanzo</name>
    <dbReference type="NCBI Taxonomy" id="3827"/>
    <lineage>
        <taxon>Eukaryota</taxon>
        <taxon>Viridiplantae</taxon>
        <taxon>Streptophyta</taxon>
        <taxon>Embryophyta</taxon>
        <taxon>Tracheophyta</taxon>
        <taxon>Spermatophyta</taxon>
        <taxon>Magnoliopsida</taxon>
        <taxon>eudicotyledons</taxon>
        <taxon>Gunneridae</taxon>
        <taxon>Pentapetalae</taxon>
        <taxon>rosids</taxon>
        <taxon>fabids</taxon>
        <taxon>Fabales</taxon>
        <taxon>Fabaceae</taxon>
        <taxon>Papilionoideae</taxon>
        <taxon>50 kb inversion clade</taxon>
        <taxon>NPAAA clade</taxon>
        <taxon>Hologalegina</taxon>
        <taxon>IRL clade</taxon>
        <taxon>Cicereae</taxon>
        <taxon>Cicer</taxon>
    </lineage>
</organism>
<dbReference type="AlphaFoldDB" id="A0A1S3E076"/>
<dbReference type="GO" id="GO:0005794">
    <property type="term" value="C:Golgi apparatus"/>
    <property type="evidence" value="ECO:0007669"/>
    <property type="project" value="TreeGrafter"/>
</dbReference>
<reference evidence="3" key="1">
    <citation type="journal article" date="2013" name="Nat. Biotechnol.">
        <title>Draft genome sequence of chickpea (Cicer arietinum) provides a resource for trait improvement.</title>
        <authorList>
            <person name="Varshney R.K."/>
            <person name="Song C."/>
            <person name="Saxena R.K."/>
            <person name="Azam S."/>
            <person name="Yu S."/>
            <person name="Sharpe A.G."/>
            <person name="Cannon S."/>
            <person name="Baek J."/>
            <person name="Rosen B.D."/>
            <person name="Tar'an B."/>
            <person name="Millan T."/>
            <person name="Zhang X."/>
            <person name="Ramsay L.D."/>
            <person name="Iwata A."/>
            <person name="Wang Y."/>
            <person name="Nelson W."/>
            <person name="Farmer A.D."/>
            <person name="Gaur P.M."/>
            <person name="Soderlund C."/>
            <person name="Penmetsa R.V."/>
            <person name="Xu C."/>
            <person name="Bharti A.K."/>
            <person name="He W."/>
            <person name="Winter P."/>
            <person name="Zhao S."/>
            <person name="Hane J.K."/>
            <person name="Carrasquilla-Garcia N."/>
            <person name="Condie J.A."/>
            <person name="Upadhyaya H.D."/>
            <person name="Luo M.C."/>
            <person name="Thudi M."/>
            <person name="Gowda C.L."/>
            <person name="Singh N.P."/>
            <person name="Lichtenzveig J."/>
            <person name="Gali K.K."/>
            <person name="Rubio J."/>
            <person name="Nadarajan N."/>
            <person name="Dolezel J."/>
            <person name="Bansal K.C."/>
            <person name="Xu X."/>
            <person name="Edwards D."/>
            <person name="Zhang G."/>
            <person name="Kahl G."/>
            <person name="Gil J."/>
            <person name="Singh K.B."/>
            <person name="Datta S.K."/>
            <person name="Jackson S.A."/>
            <person name="Wang J."/>
            <person name="Cook D.R."/>
        </authorList>
    </citation>
    <scope>NUCLEOTIDE SEQUENCE [LARGE SCALE GENOMIC DNA]</scope>
    <source>
        <strain evidence="3">cv. CDC Frontier</strain>
    </source>
</reference>
<evidence type="ECO:0000256" key="1">
    <source>
        <dbReference type="ARBA" id="ARBA00007727"/>
    </source>
</evidence>
<keyword evidence="3" id="KW-1185">Reference proteome</keyword>